<evidence type="ECO:0000313" key="3">
    <source>
        <dbReference type="Proteomes" id="UP001153148"/>
    </source>
</evidence>
<name>A0ABN7P8J5_TIMPD</name>
<dbReference type="InterPro" id="IPR038499">
    <property type="entry name" value="BRO1_sf"/>
</dbReference>
<reference evidence="2" key="1">
    <citation type="submission" date="2021-03" db="EMBL/GenBank/DDBJ databases">
        <authorList>
            <person name="Tran Van P."/>
        </authorList>
    </citation>
    <scope>NUCLEOTIDE SEQUENCE</scope>
</reference>
<dbReference type="EMBL" id="CAJPIN010031939">
    <property type="protein sequence ID" value="CAG2064147.1"/>
    <property type="molecule type" value="Genomic_DNA"/>
</dbReference>
<protein>
    <recommendedName>
        <fullName evidence="1">BRO1 domain-containing protein</fullName>
    </recommendedName>
</protein>
<feature type="non-terminal residue" evidence="2">
    <location>
        <position position="94"/>
    </location>
</feature>
<dbReference type="Proteomes" id="UP001153148">
    <property type="component" value="Unassembled WGS sequence"/>
</dbReference>
<evidence type="ECO:0000259" key="1">
    <source>
        <dbReference type="PROSITE" id="PS51180"/>
    </source>
</evidence>
<keyword evidence="3" id="KW-1185">Reference proteome</keyword>
<accession>A0ABN7P8J5</accession>
<dbReference type="PANTHER" id="PTHR23030">
    <property type="entry name" value="PCD6 INTERACTING PROTEIN-RELATED"/>
    <property type="match status" value="1"/>
</dbReference>
<comment type="caution">
    <text evidence="2">The sequence shown here is derived from an EMBL/GenBank/DDBJ whole genome shotgun (WGS) entry which is preliminary data.</text>
</comment>
<dbReference type="InterPro" id="IPR004328">
    <property type="entry name" value="BRO1_dom"/>
</dbReference>
<feature type="domain" description="BRO1" evidence="1">
    <location>
        <begin position="1"/>
        <end position="94"/>
    </location>
</feature>
<proteinExistence type="predicted"/>
<sequence length="94" mass="9980">MTSLSYEKVCVLFNIAALQSSVAAAQSIESDEGLKLAAKLLQQSAGIFNHLKGNVMLAIQQEPTPDLNPETLGALSALMLAQAQEIFVQKAIHG</sequence>
<dbReference type="Gene3D" id="1.25.40.280">
    <property type="entry name" value="alix/aip1 like domains"/>
    <property type="match status" value="1"/>
</dbReference>
<dbReference type="PANTHER" id="PTHR23030:SF39">
    <property type="entry name" value="PROGRAMMED CELL DEATH 6-INTERACTING PROTEIN"/>
    <property type="match status" value="1"/>
</dbReference>
<dbReference type="PROSITE" id="PS51180">
    <property type="entry name" value="BRO1"/>
    <property type="match status" value="1"/>
</dbReference>
<gene>
    <name evidence="2" type="ORF">TPAB3V08_LOCUS11094</name>
</gene>
<dbReference type="Pfam" id="PF03097">
    <property type="entry name" value="BRO1"/>
    <property type="match status" value="1"/>
</dbReference>
<organism evidence="2 3">
    <name type="scientific">Timema podura</name>
    <name type="common">Walking stick</name>
    <dbReference type="NCBI Taxonomy" id="61482"/>
    <lineage>
        <taxon>Eukaryota</taxon>
        <taxon>Metazoa</taxon>
        <taxon>Ecdysozoa</taxon>
        <taxon>Arthropoda</taxon>
        <taxon>Hexapoda</taxon>
        <taxon>Insecta</taxon>
        <taxon>Pterygota</taxon>
        <taxon>Neoptera</taxon>
        <taxon>Polyneoptera</taxon>
        <taxon>Phasmatodea</taxon>
        <taxon>Timematodea</taxon>
        <taxon>Timematoidea</taxon>
        <taxon>Timematidae</taxon>
        <taxon>Timema</taxon>
    </lineage>
</organism>
<evidence type="ECO:0000313" key="2">
    <source>
        <dbReference type="EMBL" id="CAG2064147.1"/>
    </source>
</evidence>